<organism evidence="5 6">
    <name type="scientific">Candidatus Azambacteria bacterium RIFCSPHIGHO2_01_46_10</name>
    <dbReference type="NCBI Taxonomy" id="1797293"/>
    <lineage>
        <taxon>Bacteria</taxon>
        <taxon>Candidatus Azamiibacteriota</taxon>
    </lineage>
</organism>
<comment type="caution">
    <text evidence="5">The sequence shown here is derived from an EMBL/GenBank/DDBJ whole genome shotgun (WGS) entry which is preliminary data.</text>
</comment>
<dbReference type="Proteomes" id="UP000178395">
    <property type="component" value="Unassembled WGS sequence"/>
</dbReference>
<comment type="function">
    <text evidence="4">This protein is located at the 30S-50S ribosomal subunit interface and may play a role in the structure and function of the aminoacyl-tRNA binding site.</text>
</comment>
<accession>A0A1F5BWK1</accession>
<dbReference type="PANTHER" id="PTHR15680">
    <property type="entry name" value="RIBOSOMAL PROTEIN L19"/>
    <property type="match status" value="1"/>
</dbReference>
<dbReference type="InterPro" id="IPR008991">
    <property type="entry name" value="Translation_prot_SH3-like_sf"/>
</dbReference>
<dbReference type="InterPro" id="IPR018257">
    <property type="entry name" value="Ribosomal_bL19_CS"/>
</dbReference>
<dbReference type="InterPro" id="IPR038657">
    <property type="entry name" value="Ribosomal_bL19_sf"/>
</dbReference>
<dbReference type="NCBIfam" id="TIGR01024">
    <property type="entry name" value="rplS_bact"/>
    <property type="match status" value="1"/>
</dbReference>
<evidence type="ECO:0000256" key="4">
    <source>
        <dbReference type="RuleBase" id="RU000559"/>
    </source>
</evidence>
<dbReference type="SUPFAM" id="SSF50104">
    <property type="entry name" value="Translation proteins SH3-like domain"/>
    <property type="match status" value="1"/>
</dbReference>
<comment type="similarity">
    <text evidence="1 4">Belongs to the bacterial ribosomal protein bL19 family.</text>
</comment>
<keyword evidence="3 4" id="KW-0687">Ribonucleoprotein</keyword>
<dbReference type="AlphaFoldDB" id="A0A1F5BWK1"/>
<dbReference type="PANTHER" id="PTHR15680:SF9">
    <property type="entry name" value="LARGE RIBOSOMAL SUBUNIT PROTEIN BL19M"/>
    <property type="match status" value="1"/>
</dbReference>
<dbReference type="PROSITE" id="PS01015">
    <property type="entry name" value="RIBOSOMAL_L19"/>
    <property type="match status" value="1"/>
</dbReference>
<evidence type="ECO:0000313" key="6">
    <source>
        <dbReference type="Proteomes" id="UP000178395"/>
    </source>
</evidence>
<dbReference type="Pfam" id="PF01245">
    <property type="entry name" value="Ribosomal_L19"/>
    <property type="match status" value="1"/>
</dbReference>
<dbReference type="GO" id="GO:0003735">
    <property type="term" value="F:structural constituent of ribosome"/>
    <property type="evidence" value="ECO:0007669"/>
    <property type="project" value="InterPro"/>
</dbReference>
<dbReference type="EMBL" id="MEYJ01000054">
    <property type="protein sequence ID" value="OGD34974.1"/>
    <property type="molecule type" value="Genomic_DNA"/>
</dbReference>
<name>A0A1F5BWK1_9BACT</name>
<proteinExistence type="inferred from homology"/>
<reference evidence="5 6" key="1">
    <citation type="journal article" date="2016" name="Nat. Commun.">
        <title>Thousands of microbial genomes shed light on interconnected biogeochemical processes in an aquifer system.</title>
        <authorList>
            <person name="Anantharaman K."/>
            <person name="Brown C.T."/>
            <person name="Hug L.A."/>
            <person name="Sharon I."/>
            <person name="Castelle C.J."/>
            <person name="Probst A.J."/>
            <person name="Thomas B.C."/>
            <person name="Singh A."/>
            <person name="Wilkins M.J."/>
            <person name="Karaoz U."/>
            <person name="Brodie E.L."/>
            <person name="Williams K.H."/>
            <person name="Hubbard S.S."/>
            <person name="Banfield J.F."/>
        </authorList>
    </citation>
    <scope>NUCLEOTIDE SEQUENCE [LARGE SCALE GENOMIC DNA]</scope>
</reference>
<evidence type="ECO:0000256" key="1">
    <source>
        <dbReference type="ARBA" id="ARBA00005781"/>
    </source>
</evidence>
<dbReference type="Gene3D" id="2.30.30.790">
    <property type="match status" value="1"/>
</dbReference>
<evidence type="ECO:0000313" key="5">
    <source>
        <dbReference type="EMBL" id="OGD34974.1"/>
    </source>
</evidence>
<dbReference type="GO" id="GO:0006412">
    <property type="term" value="P:translation"/>
    <property type="evidence" value="ECO:0007669"/>
    <property type="project" value="InterPro"/>
</dbReference>
<sequence>MNIAKFSPVDIEERKKWDFRPGDKIKVWYKIKEGDKTRSQVLDGIVIARKHNFEPGATFTIRKIREGVGVEHIFPIYSPNIEKLEITQKGKARRAKLYYIREKAAKEIKKRMKQIKMEKAEIPAEIPEEQKEVKKE</sequence>
<evidence type="ECO:0000256" key="3">
    <source>
        <dbReference type="ARBA" id="ARBA00023274"/>
    </source>
</evidence>
<gene>
    <name evidence="5" type="ORF">A2W39_00440</name>
</gene>
<dbReference type="GO" id="GO:0022625">
    <property type="term" value="C:cytosolic large ribosomal subunit"/>
    <property type="evidence" value="ECO:0007669"/>
    <property type="project" value="TreeGrafter"/>
</dbReference>
<dbReference type="InterPro" id="IPR001857">
    <property type="entry name" value="Ribosomal_bL19"/>
</dbReference>
<keyword evidence="2 5" id="KW-0689">Ribosomal protein</keyword>
<protein>
    <recommendedName>
        <fullName evidence="4">50S ribosomal protein L19</fullName>
    </recommendedName>
</protein>
<dbReference type="PRINTS" id="PR00061">
    <property type="entry name" value="RIBOSOMALL19"/>
</dbReference>
<dbReference type="PIRSF" id="PIRSF002191">
    <property type="entry name" value="Ribosomal_L19"/>
    <property type="match status" value="1"/>
</dbReference>
<evidence type="ECO:0000256" key="2">
    <source>
        <dbReference type="ARBA" id="ARBA00022980"/>
    </source>
</evidence>